<dbReference type="Proteomes" id="UP000295008">
    <property type="component" value="Unassembled WGS sequence"/>
</dbReference>
<protein>
    <submittedName>
        <fullName evidence="1">Uncharacterized protein</fullName>
    </submittedName>
</protein>
<evidence type="ECO:0000313" key="2">
    <source>
        <dbReference type="Proteomes" id="UP000295008"/>
    </source>
</evidence>
<reference evidence="1 2" key="1">
    <citation type="submission" date="2019-03" db="EMBL/GenBank/DDBJ databases">
        <title>Genomic Encyclopedia of Type Strains, Phase IV (KMG-IV): sequencing the most valuable type-strain genomes for metagenomic binning, comparative biology and taxonomic classification.</title>
        <authorList>
            <person name="Goeker M."/>
        </authorList>
    </citation>
    <scope>NUCLEOTIDE SEQUENCE [LARGE SCALE GENOMIC DNA]</scope>
    <source>
        <strain evidence="1 2">LX-B</strain>
    </source>
</reference>
<organism evidence="1 2">
    <name type="scientific">Hydrogenispora ethanolica</name>
    <dbReference type="NCBI Taxonomy" id="1082276"/>
    <lineage>
        <taxon>Bacteria</taxon>
        <taxon>Bacillati</taxon>
        <taxon>Bacillota</taxon>
        <taxon>Hydrogenispora</taxon>
    </lineage>
</organism>
<proteinExistence type="predicted"/>
<dbReference type="EMBL" id="SLUN01000063">
    <property type="protein sequence ID" value="TCL54490.1"/>
    <property type="molecule type" value="Genomic_DNA"/>
</dbReference>
<keyword evidence="2" id="KW-1185">Reference proteome</keyword>
<comment type="caution">
    <text evidence="1">The sequence shown here is derived from an EMBL/GenBank/DDBJ whole genome shotgun (WGS) entry which is preliminary data.</text>
</comment>
<name>A0A4R1QW41_HYDET</name>
<evidence type="ECO:0000313" key="1">
    <source>
        <dbReference type="EMBL" id="TCL54490.1"/>
    </source>
</evidence>
<sequence length="175" mass="19410">MVASLAITAVLLAVLSQFLFSAAGLWGKNDRAYRGQHQFKLIYQTVYSDLSAAYVGGYLPAAALAGEPTGLRFWKETPSGLEQVSYRFDPSQAKVFRSSGFWGGSAPETELFREIVAWQWEYYQPSTRNWLPEWRPGIGSGLPALIRLSVRTKTRNLGNMIIPLQASEATQDGDS</sequence>
<gene>
    <name evidence="1" type="ORF">EDC14_10637</name>
</gene>
<dbReference type="AlphaFoldDB" id="A0A4R1QW41"/>
<accession>A0A4R1QW41</accession>